<proteinExistence type="inferred from homology"/>
<gene>
    <name evidence="6" type="primary">LOC136993639</name>
</gene>
<keyword evidence="2" id="KW-0645">Protease</keyword>
<accession>A0ABM4FGI5</accession>
<comment type="catalytic activity">
    <reaction evidence="2">
        <text>Thiol-dependent hydrolysis of ester, thioester, amide, peptide and isopeptide bonds formed by the C-terminal Gly of ubiquitin (a 76-residue protein attached to proteins as an intracellular targeting signal).</text>
        <dbReference type="EC" id="3.4.19.12"/>
    </reaction>
</comment>
<feature type="region of interest" description="Disordered" evidence="3">
    <location>
        <begin position="209"/>
        <end position="238"/>
    </location>
</feature>
<dbReference type="GeneID" id="136993639"/>
<dbReference type="Gene3D" id="3.90.70.10">
    <property type="entry name" value="Cysteine proteinases"/>
    <property type="match status" value="1"/>
</dbReference>
<dbReference type="CDD" id="cd02661">
    <property type="entry name" value="Peptidase_C19E"/>
    <property type="match status" value="1"/>
</dbReference>
<dbReference type="Proteomes" id="UP001652627">
    <property type="component" value="Chromosome 18"/>
</dbReference>
<reference evidence="6" key="1">
    <citation type="submission" date="2025-08" db="UniProtKB">
        <authorList>
            <consortium name="RefSeq"/>
        </authorList>
    </citation>
    <scope>IDENTIFICATION</scope>
    <source>
        <tissue evidence="6">Blood</tissue>
    </source>
</reference>
<dbReference type="InterPro" id="IPR029054">
    <property type="entry name" value="dUTPase-like"/>
</dbReference>
<keyword evidence="1 2" id="KW-0378">Hydrolase</keyword>
<evidence type="ECO:0000256" key="1">
    <source>
        <dbReference type="ARBA" id="ARBA00022801"/>
    </source>
</evidence>
<dbReference type="InterPro" id="IPR050164">
    <property type="entry name" value="Peptidase_C19"/>
</dbReference>
<keyword evidence="5" id="KW-1185">Reference proteome</keyword>
<dbReference type="RefSeq" id="XP_067164057.1">
    <property type="nucleotide sequence ID" value="XM_067307956.1"/>
</dbReference>
<dbReference type="PROSITE" id="PS00972">
    <property type="entry name" value="USP_1"/>
    <property type="match status" value="1"/>
</dbReference>
<evidence type="ECO:0000313" key="5">
    <source>
        <dbReference type="Proteomes" id="UP001652627"/>
    </source>
</evidence>
<dbReference type="PROSITE" id="PS50235">
    <property type="entry name" value="USP_3"/>
    <property type="match status" value="1"/>
</dbReference>
<evidence type="ECO:0000313" key="6">
    <source>
        <dbReference type="RefSeq" id="XP_067164057.1"/>
    </source>
</evidence>
<keyword evidence="2" id="KW-0788">Thiol protease</keyword>
<evidence type="ECO:0000259" key="4">
    <source>
        <dbReference type="PROSITE" id="PS50235"/>
    </source>
</evidence>
<dbReference type="PANTHER" id="PTHR24006">
    <property type="entry name" value="UBIQUITIN CARBOXYL-TERMINAL HYDROLASE"/>
    <property type="match status" value="1"/>
</dbReference>
<sequence length="642" mass="70003">METTVDVTLIDSTVQKIPSNAIGPLFHQNSSIGGLLLGRSSAGIRGLIVLPGVIDADYMGRVHIMVYTVCLPVFIPKGSKIMQIVTFSNPLGRSPQPHLYRGDRGFGSTGPAICFTTRMDRRPTMSVVISQHGISTVQPKTSIQTRTEAVGELVRKGRSRIIEISGQEPDNISIPVGAADIEWWLQNDIAIQDALLGYSDRGPVWVPSKNVKPALPHHGSSSKQKDEDPDSGDTVPSVIADGIAPPQRILFPPEKISVAWRQGQGVGAGLCNLGNTCFLNSVLQCLTYTPPLANYLLSGEHSQSCCEQGFCMLCTMETHLKQVLFCSASAVEPTAVFSNLRRIGEHFCFGRQEDAHEFLRYTVAAMQTACLNGSSDLDASSQATTVIHQIFGGFLRSRVTCLSCQAVSESYEAFLDIPLEIEAASSVPGALEGFARPELLDGENCYKCSKCERMVAASKRFTIHRSSNILTIALKRFADFTGGKISKDVKYPEYLNLRTYMSESVGEPVLYALYAVLVHRGDSGHAGHYFCFTKASNGLWYEMNDASVALCNIKTVLSQQAYLLFYIRAEALKKVLITDPKTEDEQSKTGHMSILAKAGGSTCRHSPEGKMGITSAATEQTRAAVQYRSSSLKNILIKDEHL</sequence>
<protein>
    <recommendedName>
        <fullName evidence="2">Ubiquitin carboxyl-terminal hydrolase</fullName>
        <ecNumber evidence="2">3.4.19.12</ecNumber>
    </recommendedName>
</protein>
<dbReference type="CDD" id="cd07557">
    <property type="entry name" value="trimeric_dUTPase"/>
    <property type="match status" value="1"/>
</dbReference>
<dbReference type="SUPFAM" id="SSF54001">
    <property type="entry name" value="Cysteine proteinases"/>
    <property type="match status" value="1"/>
</dbReference>
<dbReference type="SUPFAM" id="SSF51283">
    <property type="entry name" value="dUTPase-like"/>
    <property type="match status" value="1"/>
</dbReference>
<dbReference type="InterPro" id="IPR028889">
    <property type="entry name" value="USP"/>
</dbReference>
<dbReference type="Gene3D" id="2.70.40.10">
    <property type="match status" value="1"/>
</dbReference>
<comment type="similarity">
    <text evidence="2">Belongs to the peptidase C19 family.</text>
</comment>
<dbReference type="PANTHER" id="PTHR24006:SF727">
    <property type="entry name" value="UBIQUITIN CARBOXYL-TERMINAL HYDROLASE 42"/>
    <property type="match status" value="1"/>
</dbReference>
<dbReference type="Pfam" id="PF00443">
    <property type="entry name" value="UCH"/>
    <property type="match status" value="1"/>
</dbReference>
<dbReference type="EC" id="3.4.19.12" evidence="2"/>
<keyword evidence="2" id="KW-0833">Ubl conjugation pathway</keyword>
<dbReference type="PROSITE" id="PS00973">
    <property type="entry name" value="USP_2"/>
    <property type="match status" value="1"/>
</dbReference>
<dbReference type="InterPro" id="IPR018200">
    <property type="entry name" value="USP_CS"/>
</dbReference>
<dbReference type="Pfam" id="PF00692">
    <property type="entry name" value="dUTPase"/>
    <property type="match status" value="1"/>
</dbReference>
<dbReference type="InterPro" id="IPR036157">
    <property type="entry name" value="dUTPase-like_sf"/>
</dbReference>
<evidence type="ECO:0000256" key="3">
    <source>
        <dbReference type="SAM" id="MobiDB-lite"/>
    </source>
</evidence>
<dbReference type="InterPro" id="IPR033704">
    <property type="entry name" value="dUTPase_trimeric"/>
</dbReference>
<feature type="domain" description="USP" evidence="4">
    <location>
        <begin position="268"/>
        <end position="569"/>
    </location>
</feature>
<organism evidence="5 6">
    <name type="scientific">Apteryx mantelli</name>
    <name type="common">North Island brown kiwi</name>
    <dbReference type="NCBI Taxonomy" id="2696672"/>
    <lineage>
        <taxon>Eukaryota</taxon>
        <taxon>Metazoa</taxon>
        <taxon>Chordata</taxon>
        <taxon>Craniata</taxon>
        <taxon>Vertebrata</taxon>
        <taxon>Euteleostomi</taxon>
        <taxon>Archelosauria</taxon>
        <taxon>Archosauria</taxon>
        <taxon>Dinosauria</taxon>
        <taxon>Saurischia</taxon>
        <taxon>Theropoda</taxon>
        <taxon>Coelurosauria</taxon>
        <taxon>Aves</taxon>
        <taxon>Palaeognathae</taxon>
        <taxon>Apterygiformes</taxon>
        <taxon>Apterygidae</taxon>
        <taxon>Apteryx</taxon>
    </lineage>
</organism>
<dbReference type="InterPro" id="IPR001394">
    <property type="entry name" value="Peptidase_C19_UCH"/>
</dbReference>
<name>A0ABM4FGI5_9AVES</name>
<dbReference type="InterPro" id="IPR038765">
    <property type="entry name" value="Papain-like_cys_pep_sf"/>
</dbReference>
<evidence type="ECO:0000256" key="2">
    <source>
        <dbReference type="RuleBase" id="RU366025"/>
    </source>
</evidence>